<feature type="signal peptide" evidence="1">
    <location>
        <begin position="1"/>
        <end position="22"/>
    </location>
</feature>
<evidence type="ECO:0000313" key="2">
    <source>
        <dbReference type="EMBL" id="PWN62136.1"/>
    </source>
</evidence>
<dbReference type="RefSeq" id="WP_109622838.1">
    <property type="nucleotide sequence ID" value="NZ_PPEI02000005.1"/>
</dbReference>
<gene>
    <name evidence="2" type="ORF">C1638_016650</name>
</gene>
<comment type="caution">
    <text evidence="2">The sequence shown here is derived from an EMBL/GenBank/DDBJ whole genome shotgun (WGS) entry which is preliminary data.</text>
</comment>
<evidence type="ECO:0008006" key="4">
    <source>
        <dbReference type="Google" id="ProtNLM"/>
    </source>
</evidence>
<keyword evidence="1" id="KW-0732">Signal</keyword>
<evidence type="ECO:0000313" key="3">
    <source>
        <dbReference type="Proteomes" id="UP000236182"/>
    </source>
</evidence>
<feature type="chain" id="PRO_5016426282" description="DUF4270 domain-containing protein" evidence="1">
    <location>
        <begin position="23"/>
        <end position="551"/>
    </location>
</feature>
<sequence>MTHNLKKTFAILSLAIFGSAILYNCEPDPDSLGEQLFNKDAAKGEEVSYPIIGYNITNNDSIRSDASRLITGLSGTGAALSTGVLGSFTEGQFGMQKASYVTQLRMPTDNFDFNGPNPKIDSVVLVVRPPANTLENTYYITDSIKAPGAYDKNDFMVGTETVPVSIEKKSYPVRKYGKIGGASKSMTINVHEVTSFLDANNEAFQRSNAIVGTGELLGSGVFDGNVSTVTVTKKSDNSNLFTGNLGFRIKLSNTDFFKTHILDKKGKPELQDASNFTRYFKGIRLSVEGTDKYLFQFSPDDMELIMYYKYDKTENSTTTRPQTTLNFNLGNLNAHIGQYEYNRGGYPVESALSNSKPSGDPRLFVQGMGGPSIGVKIPNETIEKLKTLFADNKIGIVGAKIRMYADPLTFTNAHSVDGDRKFTLVPLIYKEGSTTMIDYSKLSFTSDVSAGLNMYIYSKKTDTTPEYYDFVVTKTLKNIVEGGANVSAADMVNNPLLINMGTFVKNAQGGAVGAKFTTRAVDANRAIFIGSDASNANKIKLMVTYATKKIN</sequence>
<accession>A0A316WNS5</accession>
<dbReference type="EMBL" id="PPEI02000005">
    <property type="protein sequence ID" value="PWN62136.1"/>
    <property type="molecule type" value="Genomic_DNA"/>
</dbReference>
<dbReference type="Proteomes" id="UP000236182">
    <property type="component" value="Unassembled WGS sequence"/>
</dbReference>
<dbReference type="AlphaFoldDB" id="A0A316WNS5"/>
<evidence type="ECO:0000256" key="1">
    <source>
        <dbReference type="SAM" id="SignalP"/>
    </source>
</evidence>
<organism evidence="2 3">
    <name type="scientific">Chryseobacterium oncorhynchi</name>
    <dbReference type="NCBI Taxonomy" id="741074"/>
    <lineage>
        <taxon>Bacteria</taxon>
        <taxon>Pseudomonadati</taxon>
        <taxon>Bacteroidota</taxon>
        <taxon>Flavobacteriia</taxon>
        <taxon>Flavobacteriales</taxon>
        <taxon>Weeksellaceae</taxon>
        <taxon>Chryseobacterium group</taxon>
        <taxon>Chryseobacterium</taxon>
    </lineage>
</organism>
<reference evidence="2" key="1">
    <citation type="submission" date="2018-04" db="EMBL/GenBank/DDBJ databases">
        <title>Draft Genome Sequences of Chryseobacterium lactis NCTC11390T isolated from milk, Chryseobacterium oncorhynchi 701B-08T from rainbow trout, and Chryseobacterium viscerum 687B-08T from diseased fish.</title>
        <authorList>
            <person name="Jeong J.-J."/>
            <person name="Lee Y.J."/>
            <person name="Pathiraja D."/>
            <person name="Park B."/>
            <person name="Choi I.-G."/>
            <person name="Kim K.D."/>
        </authorList>
    </citation>
    <scope>NUCLEOTIDE SEQUENCE [LARGE SCALE GENOMIC DNA]</scope>
    <source>
        <strain evidence="2">701B-08</strain>
    </source>
</reference>
<name>A0A316WNS5_9FLAO</name>
<keyword evidence="3" id="KW-1185">Reference proteome</keyword>
<protein>
    <recommendedName>
        <fullName evidence="4">DUF4270 domain-containing protein</fullName>
    </recommendedName>
</protein>
<dbReference type="Pfam" id="PF14092">
    <property type="entry name" value="DUF4270"/>
    <property type="match status" value="1"/>
</dbReference>
<dbReference type="OrthoDB" id="1466062at2"/>
<dbReference type="InterPro" id="IPR025366">
    <property type="entry name" value="DUF4270"/>
</dbReference>
<proteinExistence type="predicted"/>